<dbReference type="RefSeq" id="XP_037168936.1">
    <property type="nucleotide sequence ID" value="XM_037304141.1"/>
</dbReference>
<protein>
    <submittedName>
        <fullName evidence="2">Uncharacterized protein</fullName>
    </submittedName>
</protein>
<dbReference type="GeneID" id="59283881"/>
<gene>
    <name evidence="2" type="ORF">HO173_002207</name>
</gene>
<name>A0A8H6L8H6_9LECA</name>
<keyword evidence="1" id="KW-0812">Transmembrane</keyword>
<sequence>MKMQSWTLQHILAPDGRLPPEKQAKGKFLAQTQALFSAPTSTDNNSKERFVFSTFYNASVTFPFIVSIAYWLVVYPSEPVLDQGSKGERLHHFVLISITVLNSVIAFLEVMVLSSVRKQKDLATQIAGVIAIYLLYGIWTVFGHSVTGEYVYKYFDPDYAGWRGVATTDIFILSLTVTVFFAQRGLHALREILAWKAECDLSGRRERLTAPSCPHH</sequence>
<dbReference type="AlphaFoldDB" id="A0A8H6L8H6"/>
<evidence type="ECO:0000313" key="2">
    <source>
        <dbReference type="EMBL" id="KAF6239661.1"/>
    </source>
</evidence>
<feature type="transmembrane region" description="Helical" evidence="1">
    <location>
        <begin position="122"/>
        <end position="142"/>
    </location>
</feature>
<dbReference type="OrthoDB" id="5293596at2759"/>
<reference evidence="2 3" key="1">
    <citation type="journal article" date="2020" name="Genomics">
        <title>Complete, high-quality genomes from long-read metagenomic sequencing of two wolf lichen thalli reveals enigmatic genome architecture.</title>
        <authorList>
            <person name="McKenzie S.K."/>
            <person name="Walston R.F."/>
            <person name="Allen J.L."/>
        </authorList>
    </citation>
    <scope>NUCLEOTIDE SEQUENCE [LARGE SCALE GENOMIC DNA]</scope>
    <source>
        <strain evidence="2">WasteWater2</strain>
    </source>
</reference>
<dbReference type="Proteomes" id="UP000578531">
    <property type="component" value="Unassembled WGS sequence"/>
</dbReference>
<feature type="transmembrane region" description="Helical" evidence="1">
    <location>
        <begin position="55"/>
        <end position="73"/>
    </location>
</feature>
<keyword evidence="3" id="KW-1185">Reference proteome</keyword>
<proteinExistence type="predicted"/>
<organism evidence="2 3">
    <name type="scientific">Letharia columbiana</name>
    <dbReference type="NCBI Taxonomy" id="112416"/>
    <lineage>
        <taxon>Eukaryota</taxon>
        <taxon>Fungi</taxon>
        <taxon>Dikarya</taxon>
        <taxon>Ascomycota</taxon>
        <taxon>Pezizomycotina</taxon>
        <taxon>Lecanoromycetes</taxon>
        <taxon>OSLEUM clade</taxon>
        <taxon>Lecanoromycetidae</taxon>
        <taxon>Lecanorales</taxon>
        <taxon>Lecanorineae</taxon>
        <taxon>Parmeliaceae</taxon>
        <taxon>Letharia</taxon>
    </lineage>
</organism>
<comment type="caution">
    <text evidence="2">The sequence shown here is derived from an EMBL/GenBank/DDBJ whole genome shotgun (WGS) entry which is preliminary data.</text>
</comment>
<keyword evidence="1" id="KW-0472">Membrane</keyword>
<evidence type="ECO:0000313" key="3">
    <source>
        <dbReference type="Proteomes" id="UP000578531"/>
    </source>
</evidence>
<feature type="transmembrane region" description="Helical" evidence="1">
    <location>
        <begin position="162"/>
        <end position="182"/>
    </location>
</feature>
<dbReference type="EMBL" id="JACCJC010000005">
    <property type="protein sequence ID" value="KAF6239661.1"/>
    <property type="molecule type" value="Genomic_DNA"/>
</dbReference>
<keyword evidence="1" id="KW-1133">Transmembrane helix</keyword>
<feature type="transmembrane region" description="Helical" evidence="1">
    <location>
        <begin position="93"/>
        <end position="113"/>
    </location>
</feature>
<accession>A0A8H6L8H6</accession>
<evidence type="ECO:0000256" key="1">
    <source>
        <dbReference type="SAM" id="Phobius"/>
    </source>
</evidence>